<organism evidence="1 2">
    <name type="scientific">Streptomyces antibioticus</name>
    <dbReference type="NCBI Taxonomy" id="1890"/>
    <lineage>
        <taxon>Bacteria</taxon>
        <taxon>Bacillati</taxon>
        <taxon>Actinomycetota</taxon>
        <taxon>Actinomycetes</taxon>
        <taxon>Kitasatosporales</taxon>
        <taxon>Streptomycetaceae</taxon>
        <taxon>Streptomyces</taxon>
    </lineage>
</organism>
<reference evidence="1 2" key="1">
    <citation type="submission" date="2015-07" db="EMBL/GenBank/DDBJ databases">
        <title>Draft Genome Sequence of Streptomyces antibioticus, IMRU 3720 reveals insights in the evolution of actinomycin biosynthetic gene clusters in Streptomyces.</title>
        <authorList>
            <person name="Crnovcic I."/>
            <person name="Ruckert C."/>
            <person name="Kalinowksi J."/>
            <person name="Keller U."/>
        </authorList>
    </citation>
    <scope>NUCLEOTIDE SEQUENCE [LARGE SCALE GENOMIC DNA]</scope>
    <source>
        <strain evidence="1 2">DSM 41481</strain>
    </source>
</reference>
<accession>A0ABX3LEW0</accession>
<sequence>MSTVAARPRATPDRGAARVPVRRLTVLYDAGCELCVFVRDWLNRQPQLVPLDLVPAGSDRARARFPGLDHRATLEEITVVGDAGQVYRGAAAWIVTLWALRAHRPLAHRLSTPAGAKLAKGAVLAAAKWRGAYGGARAAGWGGRSYRAADGWSYDPRAGWTYTPPACADGSCSTG</sequence>
<dbReference type="EMBL" id="LHQL01000011">
    <property type="protein sequence ID" value="OOQ49298.1"/>
    <property type="molecule type" value="Genomic_DNA"/>
</dbReference>
<evidence type="ECO:0008006" key="3">
    <source>
        <dbReference type="Google" id="ProtNLM"/>
    </source>
</evidence>
<gene>
    <name evidence="1" type="ORF">AFM16_23885</name>
</gene>
<evidence type="ECO:0000313" key="1">
    <source>
        <dbReference type="EMBL" id="OOQ49298.1"/>
    </source>
</evidence>
<protein>
    <recommendedName>
        <fullName evidence="3">DUF393 domain-containing protein</fullName>
    </recommendedName>
</protein>
<dbReference type="Pfam" id="PF04134">
    <property type="entry name" value="DCC1-like"/>
    <property type="match status" value="1"/>
</dbReference>
<dbReference type="Proteomes" id="UP000190306">
    <property type="component" value="Chromosome"/>
</dbReference>
<dbReference type="RefSeq" id="WP_078634594.1">
    <property type="nucleotide sequence ID" value="NZ_CM007717.1"/>
</dbReference>
<dbReference type="GeneID" id="93955642"/>
<evidence type="ECO:0000313" key="2">
    <source>
        <dbReference type="Proteomes" id="UP000190306"/>
    </source>
</evidence>
<dbReference type="InterPro" id="IPR007263">
    <property type="entry name" value="DCC1-like"/>
</dbReference>
<name>A0ABX3LEW0_STRAT</name>
<keyword evidence="2" id="KW-1185">Reference proteome</keyword>
<comment type="caution">
    <text evidence="1">The sequence shown here is derived from an EMBL/GenBank/DDBJ whole genome shotgun (WGS) entry which is preliminary data.</text>
</comment>
<proteinExistence type="predicted"/>